<feature type="chain" id="PRO_5005517965" evidence="1">
    <location>
        <begin position="19"/>
        <end position="173"/>
    </location>
</feature>
<evidence type="ECO:0000256" key="1">
    <source>
        <dbReference type="SAM" id="SignalP"/>
    </source>
</evidence>
<reference evidence="2" key="1">
    <citation type="submission" date="2012-12" db="EMBL/GenBank/DDBJ databases">
        <title>Identification and characterization of a phenylalanine ammonia-lyase gene family in Isatis indigotica Fort.</title>
        <authorList>
            <person name="Liu Q."/>
            <person name="Chen J."/>
            <person name="Zhou X."/>
            <person name="Di P."/>
            <person name="Xiao Y."/>
            <person name="Xuan H."/>
            <person name="Zhang L."/>
            <person name="Chen W."/>
        </authorList>
    </citation>
    <scope>NUCLEOTIDE SEQUENCE</scope>
    <source>
        <tissue evidence="2">Salivary gland</tissue>
    </source>
</reference>
<feature type="signal peptide" evidence="1">
    <location>
        <begin position="1"/>
        <end position="18"/>
    </location>
</feature>
<protein>
    <submittedName>
        <fullName evidence="2">Putative basic tail protein</fullName>
    </submittedName>
</protein>
<sequence>MAKALFYLFFGLFGDVMCNNIDPRICTTDSYQAEGYAPSCTFKCLNNGVEEEVNYATGTFCFVNRKDGTLHHLGHCENGVCVPENRGPGGSLPHQWDGDYHDCDDITTNEVVTNCTYVCRKDRRPYELPLYFYGVYIGKCKLETEVGICRSGVCHSGSQFPKIDDDALPIPSK</sequence>
<accession>A0A0K8RH26</accession>
<proteinExistence type="evidence at transcript level"/>
<name>A0A0K8RH26_IXORI</name>
<dbReference type="AlphaFoldDB" id="A0A0K8RH26"/>
<evidence type="ECO:0000313" key="2">
    <source>
        <dbReference type="EMBL" id="JAA70386.1"/>
    </source>
</evidence>
<keyword evidence="1" id="KW-0732">Signal</keyword>
<dbReference type="EMBL" id="GADI01003422">
    <property type="protein sequence ID" value="JAA70386.1"/>
    <property type="molecule type" value="mRNA"/>
</dbReference>
<organism evidence="2">
    <name type="scientific">Ixodes ricinus</name>
    <name type="common">Common tick</name>
    <name type="synonym">Acarus ricinus</name>
    <dbReference type="NCBI Taxonomy" id="34613"/>
    <lineage>
        <taxon>Eukaryota</taxon>
        <taxon>Metazoa</taxon>
        <taxon>Ecdysozoa</taxon>
        <taxon>Arthropoda</taxon>
        <taxon>Chelicerata</taxon>
        <taxon>Arachnida</taxon>
        <taxon>Acari</taxon>
        <taxon>Parasitiformes</taxon>
        <taxon>Ixodida</taxon>
        <taxon>Ixodoidea</taxon>
        <taxon>Ixodidae</taxon>
        <taxon>Ixodinae</taxon>
        <taxon>Ixodes</taxon>
    </lineage>
</organism>